<dbReference type="InterPro" id="IPR003673">
    <property type="entry name" value="CoA-Trfase_fam_III"/>
</dbReference>
<organism evidence="2 3">
    <name type="scientific">Dethiosulfatibacter aminovorans DSM 17477</name>
    <dbReference type="NCBI Taxonomy" id="1121476"/>
    <lineage>
        <taxon>Bacteria</taxon>
        <taxon>Bacillati</taxon>
        <taxon>Bacillota</taxon>
        <taxon>Tissierellia</taxon>
        <taxon>Dethiosulfatibacter</taxon>
    </lineage>
</organism>
<keyword evidence="1 2" id="KW-0808">Transferase</keyword>
<sequence>MKVLEGVKVIDFTQAYSGPFCTMNLADFGAEVIKIERRGMGDQSREWTPLENGHSGYYAAINRNKKGVSLDIASEEGRKVILDMVKDADIIVQNFKVGTLDKFGLGYEDMKKVNPGIIYACISGFGQYGPLHHLAAYDNVVQAMTGIMEMTGDPEGIPTKVGPAIGDNFTGLYMATAITMAYLHKLNTGEGQKLDVAMYDAIFSILESPILFETVLGETCTRTGNADPATLVPYDVYKCKDGYFSAGIASDRQWPSFCEAIKMPELIEDPRFVENGIRCENYAPFTEIVSDFFAQKTRSELADIFVEAGVPNAPVFDIPEVMEHPQIKARDMMLEMDDPGVGKHLAIGNPMKLSKTPPVLEHGAPLLGQDTEAVLKSIGYDDNKIKELFLNEVI</sequence>
<gene>
    <name evidence="2" type="ORF">SAMN02745751_02463</name>
</gene>
<dbReference type="Gene3D" id="3.30.1540.10">
    <property type="entry name" value="formyl-coa transferase, domain 3"/>
    <property type="match status" value="1"/>
</dbReference>
<dbReference type="PANTHER" id="PTHR48207">
    <property type="entry name" value="SUCCINATE--HYDROXYMETHYLGLUTARATE COA-TRANSFERASE"/>
    <property type="match status" value="1"/>
</dbReference>
<evidence type="ECO:0000313" key="2">
    <source>
        <dbReference type="EMBL" id="SHJ39710.1"/>
    </source>
</evidence>
<dbReference type="PANTHER" id="PTHR48207:SF3">
    <property type="entry name" value="SUCCINATE--HYDROXYMETHYLGLUTARATE COA-TRANSFERASE"/>
    <property type="match status" value="1"/>
</dbReference>
<reference evidence="2 3" key="1">
    <citation type="submission" date="2016-11" db="EMBL/GenBank/DDBJ databases">
        <authorList>
            <person name="Jaros S."/>
            <person name="Januszkiewicz K."/>
            <person name="Wedrychowicz H."/>
        </authorList>
    </citation>
    <scope>NUCLEOTIDE SEQUENCE [LARGE SCALE GENOMIC DNA]</scope>
    <source>
        <strain evidence="2 3">DSM 17477</strain>
    </source>
</reference>
<dbReference type="AlphaFoldDB" id="A0A1M6IZ90"/>
<protein>
    <submittedName>
        <fullName evidence="2">CoA:oxalate CoA-transferase</fullName>
    </submittedName>
</protein>
<dbReference type="Proteomes" id="UP000184052">
    <property type="component" value="Unassembled WGS sequence"/>
</dbReference>
<dbReference type="GO" id="GO:0008410">
    <property type="term" value="F:CoA-transferase activity"/>
    <property type="evidence" value="ECO:0007669"/>
    <property type="project" value="TreeGrafter"/>
</dbReference>
<proteinExistence type="predicted"/>
<dbReference type="STRING" id="1121476.SAMN02745751_02463"/>
<dbReference type="InterPro" id="IPR050483">
    <property type="entry name" value="CoA-transferase_III_domain"/>
</dbReference>
<dbReference type="SUPFAM" id="SSF89796">
    <property type="entry name" value="CoA-transferase family III (CaiB/BaiF)"/>
    <property type="match status" value="1"/>
</dbReference>
<dbReference type="RefSeq" id="WP_073049879.1">
    <property type="nucleotide sequence ID" value="NZ_FQZL01000019.1"/>
</dbReference>
<dbReference type="InterPro" id="IPR044855">
    <property type="entry name" value="CoA-Trfase_III_dom3_sf"/>
</dbReference>
<dbReference type="Gene3D" id="3.40.50.10540">
    <property type="entry name" value="Crotonobetainyl-coa:carnitine coa-transferase, domain 1"/>
    <property type="match status" value="1"/>
</dbReference>
<dbReference type="Pfam" id="PF02515">
    <property type="entry name" value="CoA_transf_3"/>
    <property type="match status" value="1"/>
</dbReference>
<accession>A0A1M6IZ90</accession>
<keyword evidence="3" id="KW-1185">Reference proteome</keyword>
<evidence type="ECO:0000256" key="1">
    <source>
        <dbReference type="ARBA" id="ARBA00022679"/>
    </source>
</evidence>
<evidence type="ECO:0000313" key="3">
    <source>
        <dbReference type="Proteomes" id="UP000184052"/>
    </source>
</evidence>
<dbReference type="InterPro" id="IPR023606">
    <property type="entry name" value="CoA-Trfase_III_dom_1_sf"/>
</dbReference>
<dbReference type="OrthoDB" id="9797653at2"/>
<name>A0A1M6IZ90_9FIRM</name>
<dbReference type="EMBL" id="FQZL01000019">
    <property type="protein sequence ID" value="SHJ39710.1"/>
    <property type="molecule type" value="Genomic_DNA"/>
</dbReference>